<evidence type="ECO:0000259" key="1">
    <source>
        <dbReference type="Pfam" id="PF19289"/>
    </source>
</evidence>
<keyword evidence="2" id="KW-0645">Protease</keyword>
<dbReference type="GO" id="GO:0006508">
    <property type="term" value="P:proteolysis"/>
    <property type="evidence" value="ECO:0007669"/>
    <property type="project" value="UniProtKB-KW"/>
</dbReference>
<gene>
    <name evidence="2" type="ORF">CXK91_00170</name>
</gene>
<dbReference type="AlphaFoldDB" id="A0A2S4ASM8"/>
<reference evidence="2 3" key="1">
    <citation type="submission" date="2018-01" db="EMBL/GenBank/DDBJ databases">
        <title>Denitrification phenotypes of diverse strains of Pseudomonas stutzeri.</title>
        <authorList>
            <person name="Milligan D.A."/>
            <person name="Bergaust L."/>
            <person name="Bakken L.R."/>
            <person name="Frostegard A."/>
        </authorList>
    </citation>
    <scope>NUCLEOTIDE SEQUENCE [LARGE SCALE GENOMIC DNA]</scope>
    <source>
        <strain evidence="2 3">24a13</strain>
    </source>
</reference>
<dbReference type="OrthoDB" id="9763230at2"/>
<dbReference type="EMBL" id="PPXG01000001">
    <property type="protein sequence ID" value="POH84428.1"/>
    <property type="molecule type" value="Genomic_DNA"/>
</dbReference>
<dbReference type="GO" id="GO:0008237">
    <property type="term" value="F:metallopeptidase activity"/>
    <property type="evidence" value="ECO:0007669"/>
    <property type="project" value="InterPro"/>
</dbReference>
<evidence type="ECO:0000313" key="3">
    <source>
        <dbReference type="Proteomes" id="UP000237068"/>
    </source>
</evidence>
<feature type="domain" description="Metalloprotease TldD/E C-terminal" evidence="1">
    <location>
        <begin position="224"/>
        <end position="407"/>
    </location>
</feature>
<sequence>MMALSNTTQALEHFQGIREALQRALNAGEHYTLWYNAEASDFVRFNHGKVRQAGQVDQIEMTLGLARDRRHASARLTLQGNVILDRPRVTEAVSQLRGVLSDLAPDPYLQLNHLGWTNESSSLQMAPAPGDVIEQIGNASKDRDIVGFYASGPIYYGYADSAGAFGWHAVSQSSVEWSLFGDAGRAVKAQLAGPAWNPAAFEARMAQADLHLEMLRKPVRVLQPGAYRAYLAPAALGELLGLMAWSAFSARALRTAQSPLQQLFAGQQSLSPQLGLSEQVSGSLCPAFTRDGRIRDDLRLIEHGKLVGELVSARSAREYGLRENGSDMEEMPRSLCMDTGTIETEQVLAELDTGLFISNLWYVNHSDLATARLTGMTRYATFWVEKGQIVAPVDTMRFDDSLYQFLGPPHLLGLTRQRELSPSHSTYGRRHTESMLLPGALTTKFVLTL</sequence>
<organism evidence="2 3">
    <name type="scientific">Stutzerimonas stutzeri</name>
    <name type="common">Pseudomonas stutzeri</name>
    <dbReference type="NCBI Taxonomy" id="316"/>
    <lineage>
        <taxon>Bacteria</taxon>
        <taxon>Pseudomonadati</taxon>
        <taxon>Pseudomonadota</taxon>
        <taxon>Gammaproteobacteria</taxon>
        <taxon>Pseudomonadales</taxon>
        <taxon>Pseudomonadaceae</taxon>
        <taxon>Stutzerimonas</taxon>
    </lineage>
</organism>
<dbReference type="InterPro" id="IPR045569">
    <property type="entry name" value="Metalloprtase-TldD/E_C"/>
</dbReference>
<keyword evidence="2" id="KW-0378">Hydrolase</keyword>
<comment type="caution">
    <text evidence="2">The sequence shown here is derived from an EMBL/GenBank/DDBJ whole genome shotgun (WGS) entry which is preliminary data.</text>
</comment>
<name>A0A2S4ASM8_STUST</name>
<dbReference type="Pfam" id="PF19289">
    <property type="entry name" value="PmbA_TldD_3rd"/>
    <property type="match status" value="1"/>
</dbReference>
<dbReference type="RefSeq" id="WP_103454418.1">
    <property type="nucleotide sequence ID" value="NZ_JAMOHQ010000011.1"/>
</dbReference>
<dbReference type="PANTHER" id="PTHR43666">
    <property type="entry name" value="TLDD PROTEIN"/>
    <property type="match status" value="1"/>
</dbReference>
<dbReference type="SUPFAM" id="SSF111283">
    <property type="entry name" value="Putative modulator of DNA gyrase, PmbA/TldD"/>
    <property type="match status" value="1"/>
</dbReference>
<accession>A0A2S4ASM8</accession>
<protein>
    <submittedName>
        <fullName evidence="2">Zn-dependent protease</fullName>
    </submittedName>
</protein>
<evidence type="ECO:0000313" key="2">
    <source>
        <dbReference type="EMBL" id="POH84428.1"/>
    </source>
</evidence>
<proteinExistence type="predicted"/>
<dbReference type="Proteomes" id="UP000237068">
    <property type="component" value="Unassembled WGS sequence"/>
</dbReference>
<dbReference type="InterPro" id="IPR036059">
    <property type="entry name" value="TldD/PmbA_sf"/>
</dbReference>
<dbReference type="PANTHER" id="PTHR43666:SF1">
    <property type="entry name" value="CONSERVED PROTEIN"/>
    <property type="match status" value="1"/>
</dbReference>